<keyword evidence="3" id="KW-1185">Reference proteome</keyword>
<proteinExistence type="predicted"/>
<feature type="compositionally biased region" description="Polar residues" evidence="1">
    <location>
        <begin position="329"/>
        <end position="341"/>
    </location>
</feature>
<dbReference type="Proteomes" id="UP001153636">
    <property type="component" value="Chromosome 5"/>
</dbReference>
<protein>
    <recommendedName>
        <fullName evidence="4">CCHC-type domain-containing protein</fullName>
    </recommendedName>
</protein>
<dbReference type="AlphaFoldDB" id="A0A9P0CYE5"/>
<feature type="compositionally biased region" description="Basic residues" evidence="1">
    <location>
        <begin position="342"/>
        <end position="359"/>
    </location>
</feature>
<reference evidence="2" key="1">
    <citation type="submission" date="2022-01" db="EMBL/GenBank/DDBJ databases">
        <authorList>
            <person name="King R."/>
        </authorList>
    </citation>
    <scope>NUCLEOTIDE SEQUENCE</scope>
</reference>
<dbReference type="EMBL" id="OV651817">
    <property type="protein sequence ID" value="CAH1110656.1"/>
    <property type="molecule type" value="Genomic_DNA"/>
</dbReference>
<accession>A0A9P0CYE5</accession>
<evidence type="ECO:0008006" key="4">
    <source>
        <dbReference type="Google" id="ProtNLM"/>
    </source>
</evidence>
<evidence type="ECO:0000313" key="2">
    <source>
        <dbReference type="EMBL" id="CAH1110656.1"/>
    </source>
</evidence>
<evidence type="ECO:0000313" key="3">
    <source>
        <dbReference type="Proteomes" id="UP001153636"/>
    </source>
</evidence>
<organism evidence="2 3">
    <name type="scientific">Psylliodes chrysocephalus</name>
    <dbReference type="NCBI Taxonomy" id="3402493"/>
    <lineage>
        <taxon>Eukaryota</taxon>
        <taxon>Metazoa</taxon>
        <taxon>Ecdysozoa</taxon>
        <taxon>Arthropoda</taxon>
        <taxon>Hexapoda</taxon>
        <taxon>Insecta</taxon>
        <taxon>Pterygota</taxon>
        <taxon>Neoptera</taxon>
        <taxon>Endopterygota</taxon>
        <taxon>Coleoptera</taxon>
        <taxon>Polyphaga</taxon>
        <taxon>Cucujiformia</taxon>
        <taxon>Chrysomeloidea</taxon>
        <taxon>Chrysomelidae</taxon>
        <taxon>Galerucinae</taxon>
        <taxon>Alticini</taxon>
        <taxon>Psylliodes</taxon>
    </lineage>
</organism>
<gene>
    <name evidence="2" type="ORF">PSYICH_LOCUS11241</name>
</gene>
<dbReference type="OrthoDB" id="6776451at2759"/>
<evidence type="ECO:0000256" key="1">
    <source>
        <dbReference type="SAM" id="MobiDB-lite"/>
    </source>
</evidence>
<feature type="region of interest" description="Disordered" evidence="1">
    <location>
        <begin position="296"/>
        <end position="384"/>
    </location>
</feature>
<name>A0A9P0CYE5_9CUCU</name>
<feature type="compositionally biased region" description="Polar residues" evidence="1">
    <location>
        <begin position="310"/>
        <end position="319"/>
    </location>
</feature>
<sequence>MGPAHRFLIVKRKEGDFNNTNPFLIQKFIYGKVGELENLKKIKDGLLIETKSAAQSKVLLAMKKFLEYDIEVLPHNRLNYAKGVINCRDLLNCTEQEILDEVKDQGIIEIRRIKMEQDGVLVDTPNHIITFNSTNLPKEVRVAFYQLKVRPYIPTPFRCFRCQRFGHTAIRCTKDQVCVCGKPIHTGNPCSPPVSCIYCQGPHPAISKNCPIFKQEVAIQEIKTKENLSYFEAKKKVVINTPNPNFSYSNASASSSIPVPQSFKSQDLLKDLIPLLINALKNNFTIVPISPSSIPLSSDLSKMPPPMEISQESNLSQMSKRGRTDSSDLDSTFSETSYKSQTKTKKKKKKKKGWPKGVHRKESLESDIGNEILKHLPLGGSESQ</sequence>